<gene>
    <name evidence="1" type="ORF">S12H4_40658</name>
</gene>
<name>X1SP10_9ZZZZ</name>
<dbReference type="EMBL" id="BARW01024692">
    <property type="protein sequence ID" value="GAI94812.1"/>
    <property type="molecule type" value="Genomic_DNA"/>
</dbReference>
<proteinExistence type="predicted"/>
<evidence type="ECO:0000313" key="1">
    <source>
        <dbReference type="EMBL" id="GAI94812.1"/>
    </source>
</evidence>
<comment type="caution">
    <text evidence="1">The sequence shown here is derived from an EMBL/GenBank/DDBJ whole genome shotgun (WGS) entry which is preliminary data.</text>
</comment>
<organism evidence="1">
    <name type="scientific">marine sediment metagenome</name>
    <dbReference type="NCBI Taxonomy" id="412755"/>
    <lineage>
        <taxon>unclassified sequences</taxon>
        <taxon>metagenomes</taxon>
        <taxon>ecological metagenomes</taxon>
    </lineage>
</organism>
<dbReference type="AlphaFoldDB" id="X1SP10"/>
<protein>
    <submittedName>
        <fullName evidence="1">Uncharacterized protein</fullName>
    </submittedName>
</protein>
<sequence length="43" mass="4820">MNYYGPLWADGYCAGLGVEATYEIQARDEEYKGRVSGKAWTVT</sequence>
<reference evidence="1" key="1">
    <citation type="journal article" date="2014" name="Front. Microbiol.">
        <title>High frequency of phylogenetically diverse reductive dehalogenase-homologous genes in deep subseafloor sedimentary metagenomes.</title>
        <authorList>
            <person name="Kawai M."/>
            <person name="Futagami T."/>
            <person name="Toyoda A."/>
            <person name="Takaki Y."/>
            <person name="Nishi S."/>
            <person name="Hori S."/>
            <person name="Arai W."/>
            <person name="Tsubouchi T."/>
            <person name="Morono Y."/>
            <person name="Uchiyama I."/>
            <person name="Ito T."/>
            <person name="Fujiyama A."/>
            <person name="Inagaki F."/>
            <person name="Takami H."/>
        </authorList>
    </citation>
    <scope>NUCLEOTIDE SEQUENCE</scope>
    <source>
        <strain evidence="1">Expedition CK06-06</strain>
    </source>
</reference>
<accession>X1SP10</accession>